<dbReference type="InterPro" id="IPR016181">
    <property type="entry name" value="Acyl_CoA_acyltransferase"/>
</dbReference>
<dbReference type="InterPro" id="IPR018311">
    <property type="entry name" value="Autoind_synth_CS"/>
</dbReference>
<dbReference type="EMBL" id="QNTQ01000001">
    <property type="protein sequence ID" value="RBI87698.1"/>
    <property type="molecule type" value="Genomic_DNA"/>
</dbReference>
<evidence type="ECO:0000256" key="4">
    <source>
        <dbReference type="ARBA" id="ARBA00022691"/>
    </source>
</evidence>
<evidence type="ECO:0000313" key="10">
    <source>
        <dbReference type="Proteomes" id="UP000253370"/>
    </source>
</evidence>
<dbReference type="PROSITE" id="PS51187">
    <property type="entry name" value="AUTOINDUCER_SYNTH_2"/>
    <property type="match status" value="1"/>
</dbReference>
<evidence type="ECO:0000256" key="5">
    <source>
        <dbReference type="ARBA" id="ARBA00022929"/>
    </source>
</evidence>
<dbReference type="RefSeq" id="WP_113287720.1">
    <property type="nucleotide sequence ID" value="NZ_QNTQ01000001.1"/>
</dbReference>
<dbReference type="InterPro" id="IPR001690">
    <property type="entry name" value="Autoind_synthase"/>
</dbReference>
<protein>
    <recommendedName>
        <fullName evidence="1 8">Acyl-homoserine-lactone synthase</fullName>
        <ecNumber evidence="1 8">2.3.1.184</ecNumber>
    </recommendedName>
    <alternativeName>
        <fullName evidence="8">Autoinducer synthesis protein</fullName>
    </alternativeName>
</protein>
<keyword evidence="2 7" id="KW-0673">Quorum sensing</keyword>
<dbReference type="SUPFAM" id="SSF55729">
    <property type="entry name" value="Acyl-CoA N-acyltransferases (Nat)"/>
    <property type="match status" value="1"/>
</dbReference>
<proteinExistence type="inferred from homology"/>
<evidence type="ECO:0000256" key="7">
    <source>
        <dbReference type="PROSITE-ProRule" id="PRU00533"/>
    </source>
</evidence>
<gene>
    <name evidence="9" type="ORF">DRV85_01940</name>
</gene>
<comment type="caution">
    <text evidence="9">The sequence shown here is derived from an EMBL/GenBank/DDBJ whole genome shotgun (WGS) entry which is preliminary data.</text>
</comment>
<evidence type="ECO:0000256" key="6">
    <source>
        <dbReference type="ARBA" id="ARBA00048576"/>
    </source>
</evidence>
<keyword evidence="10" id="KW-1185">Reference proteome</keyword>
<dbReference type="GO" id="GO:0061579">
    <property type="term" value="F:N-acyl homoserine lactone synthase activity"/>
    <property type="evidence" value="ECO:0007669"/>
    <property type="project" value="UniProtKB-UniRule"/>
</dbReference>
<dbReference type="EC" id="2.3.1.184" evidence="1 8"/>
<dbReference type="Pfam" id="PF00765">
    <property type="entry name" value="Autoind_synth"/>
    <property type="match status" value="1"/>
</dbReference>
<dbReference type="PANTHER" id="PTHR39322:SF1">
    <property type="entry name" value="ISOVALERYL-HOMOSERINE LACTONE SYNTHASE"/>
    <property type="match status" value="1"/>
</dbReference>
<comment type="catalytic activity">
    <reaction evidence="6 8">
        <text>a fatty acyl-[ACP] + S-adenosyl-L-methionine = an N-acyl-L-homoserine lactone + S-methyl-5'-thioadenosine + holo-[ACP] + H(+)</text>
        <dbReference type="Rhea" id="RHEA:10096"/>
        <dbReference type="Rhea" id="RHEA-COMP:9685"/>
        <dbReference type="Rhea" id="RHEA-COMP:14125"/>
        <dbReference type="ChEBI" id="CHEBI:15378"/>
        <dbReference type="ChEBI" id="CHEBI:17509"/>
        <dbReference type="ChEBI" id="CHEBI:55474"/>
        <dbReference type="ChEBI" id="CHEBI:59789"/>
        <dbReference type="ChEBI" id="CHEBI:64479"/>
        <dbReference type="ChEBI" id="CHEBI:138651"/>
        <dbReference type="EC" id="2.3.1.184"/>
    </reaction>
</comment>
<name>A0A365UDS0_9RHOB</name>
<dbReference type="Proteomes" id="UP000253370">
    <property type="component" value="Unassembled WGS sequence"/>
</dbReference>
<evidence type="ECO:0000256" key="3">
    <source>
        <dbReference type="ARBA" id="ARBA00022679"/>
    </source>
</evidence>
<evidence type="ECO:0000256" key="8">
    <source>
        <dbReference type="RuleBase" id="RU361135"/>
    </source>
</evidence>
<keyword evidence="5 7" id="KW-0071">Autoinducer synthesis</keyword>
<dbReference type="OrthoDB" id="6169313at2"/>
<organism evidence="9 10">
    <name type="scientific">Rhodosalinus halophilus</name>
    <dbReference type="NCBI Taxonomy" id="2259333"/>
    <lineage>
        <taxon>Bacteria</taxon>
        <taxon>Pseudomonadati</taxon>
        <taxon>Pseudomonadota</taxon>
        <taxon>Alphaproteobacteria</taxon>
        <taxon>Rhodobacterales</taxon>
        <taxon>Paracoccaceae</taxon>
        <taxon>Rhodosalinus</taxon>
    </lineage>
</organism>
<reference evidence="9 10" key="1">
    <citation type="submission" date="2018-07" db="EMBL/GenBank/DDBJ databases">
        <title>Rhodosalinus sp. strain E84T genomic sequence and assembly.</title>
        <authorList>
            <person name="Liu Z.-W."/>
            <person name="Lu D.-C."/>
        </authorList>
    </citation>
    <scope>NUCLEOTIDE SEQUENCE [LARGE SCALE GENOMIC DNA]</scope>
    <source>
        <strain evidence="9 10">E84</strain>
    </source>
</reference>
<dbReference type="PANTHER" id="PTHR39322">
    <property type="entry name" value="ACYL-HOMOSERINE-LACTONE SYNTHASE"/>
    <property type="match status" value="1"/>
</dbReference>
<dbReference type="PRINTS" id="PR01549">
    <property type="entry name" value="AUTOINDCRSYN"/>
</dbReference>
<accession>A0A365UDS0</accession>
<keyword evidence="4 8" id="KW-0949">S-adenosyl-L-methionine</keyword>
<comment type="similarity">
    <text evidence="7 8">Belongs to the autoinducer synthase family.</text>
</comment>
<dbReference type="PROSITE" id="PS00949">
    <property type="entry name" value="AUTOINDUCER_SYNTH_1"/>
    <property type="match status" value="1"/>
</dbReference>
<evidence type="ECO:0000256" key="2">
    <source>
        <dbReference type="ARBA" id="ARBA00022654"/>
    </source>
</evidence>
<evidence type="ECO:0000313" key="9">
    <source>
        <dbReference type="EMBL" id="RBI87698.1"/>
    </source>
</evidence>
<dbReference type="GO" id="GO:0009372">
    <property type="term" value="P:quorum sensing"/>
    <property type="evidence" value="ECO:0007669"/>
    <property type="project" value="UniProtKB-UniRule"/>
</dbReference>
<sequence length="298" mass="33028">MIIVIDALNAHRFTHLLDDMFRLRKRVFADRLGWEVDCTEDGREIDKFDALDPAYILGLDDEGHVVSCVRALQTTGPHMLSDVFADILNGEPPLRGATIWESTRFCVDTQRLTRGTSRHSISYATCELMIGSLEYAMRSGITDIVTVIDPVMDRVLKRSDSAPYGYLGKPTPMGKVSALAALLDCTEERVDRIRAFAGIHHDVHLTEEEALARAPAPQTDDDTPRDQEGLRSMTIVSRNTAPPAPEAGVTRTALRDYCRAQIRDARTPRELDAALALAEMLLGSDRPEEPEALDRAAS</sequence>
<dbReference type="GO" id="GO:0007165">
    <property type="term" value="P:signal transduction"/>
    <property type="evidence" value="ECO:0007669"/>
    <property type="project" value="TreeGrafter"/>
</dbReference>
<keyword evidence="3 8" id="KW-0808">Transferase</keyword>
<evidence type="ECO:0000256" key="1">
    <source>
        <dbReference type="ARBA" id="ARBA00012340"/>
    </source>
</evidence>
<dbReference type="Gene3D" id="3.40.630.30">
    <property type="match status" value="1"/>
</dbReference>
<dbReference type="AlphaFoldDB" id="A0A365UDS0"/>